<keyword evidence="4" id="KW-1185">Reference proteome</keyword>
<dbReference type="Pfam" id="PF13439">
    <property type="entry name" value="Glyco_transf_4"/>
    <property type="match status" value="1"/>
</dbReference>
<dbReference type="Proteomes" id="UP000325292">
    <property type="component" value="Chromosome"/>
</dbReference>
<dbReference type="SUPFAM" id="SSF53756">
    <property type="entry name" value="UDP-Glycosyltransferase/glycogen phosphorylase"/>
    <property type="match status" value="1"/>
</dbReference>
<organism evidence="3 4">
    <name type="scientific">Sulfobacillus thermotolerans</name>
    <dbReference type="NCBI Taxonomy" id="338644"/>
    <lineage>
        <taxon>Bacteria</taxon>
        <taxon>Bacillati</taxon>
        <taxon>Bacillota</taxon>
        <taxon>Clostridia</taxon>
        <taxon>Eubacteriales</taxon>
        <taxon>Clostridiales Family XVII. Incertae Sedis</taxon>
        <taxon>Sulfobacillus</taxon>
    </lineage>
</organism>
<sequence>MKIAIVTETWWPSTDGVVTRVTATVRELRRMGHEILIVAPEGGEAEFEGIPVKPVPTFSVGFVYGGKPWGWPTPRVTRYLREFSPDIVHVVNPFVLGIAGVWAARQLKCPLVASYHTNIAQYADFYHLGFTKPAVWGLLRLLHNQAVYNLATSAAIQNEITSHGIERVRVWRRGVDLNVFHPRQRDKSMRARLSSGNPDQIIALYVGRIAKEKGLARLLSLFQRNPSVHLALVGDGPAVEYFQERFEKTPTTFVGKLLGQELAAAYASADFFVFPSTTETLGLVLLEAMASGLPIVAAESAPSHELIDHSGAGRLFPSDQPYLLGEMVHGLIHDQPGLAVLSTKARQEAEKWGWQEPTKELVQLYEQAIREFRAGR</sequence>
<name>A0ABM6RNS7_9FIRM</name>
<gene>
    <name evidence="3" type="ORF">BXT84_02785</name>
</gene>
<keyword evidence="3" id="KW-0808">Transferase</keyword>
<proteinExistence type="predicted"/>
<dbReference type="PANTHER" id="PTHR45947:SF3">
    <property type="entry name" value="SULFOQUINOVOSYL TRANSFERASE SQD2"/>
    <property type="match status" value="1"/>
</dbReference>
<dbReference type="EMBL" id="CP019454">
    <property type="protein sequence ID" value="AUW93008.1"/>
    <property type="molecule type" value="Genomic_DNA"/>
</dbReference>
<feature type="domain" description="Glycosyl transferase family 1" evidence="1">
    <location>
        <begin position="197"/>
        <end position="347"/>
    </location>
</feature>
<dbReference type="RefSeq" id="WP_103374926.1">
    <property type="nucleotide sequence ID" value="NZ_CP133983.1"/>
</dbReference>
<dbReference type="InterPro" id="IPR050194">
    <property type="entry name" value="Glycosyltransferase_grp1"/>
</dbReference>
<accession>A0ABM6RNS7</accession>
<dbReference type="PANTHER" id="PTHR45947">
    <property type="entry name" value="SULFOQUINOVOSYL TRANSFERASE SQD2"/>
    <property type="match status" value="1"/>
</dbReference>
<dbReference type="InterPro" id="IPR028098">
    <property type="entry name" value="Glyco_trans_4-like_N"/>
</dbReference>
<feature type="domain" description="Glycosyltransferase subfamily 4-like N-terminal" evidence="2">
    <location>
        <begin position="15"/>
        <end position="178"/>
    </location>
</feature>
<dbReference type="InterPro" id="IPR001296">
    <property type="entry name" value="Glyco_trans_1"/>
</dbReference>
<evidence type="ECO:0000259" key="2">
    <source>
        <dbReference type="Pfam" id="PF13439"/>
    </source>
</evidence>
<evidence type="ECO:0000313" key="4">
    <source>
        <dbReference type="Proteomes" id="UP000325292"/>
    </source>
</evidence>
<evidence type="ECO:0000313" key="3">
    <source>
        <dbReference type="EMBL" id="AUW93008.1"/>
    </source>
</evidence>
<dbReference type="CDD" id="cd03814">
    <property type="entry name" value="GT4-like"/>
    <property type="match status" value="1"/>
</dbReference>
<dbReference type="Pfam" id="PF00534">
    <property type="entry name" value="Glycos_transf_1"/>
    <property type="match status" value="1"/>
</dbReference>
<reference evidence="3 4" key="1">
    <citation type="journal article" date="2019" name="Sci. Rep.">
        <title>Sulfobacillus thermotolerans: new insights into resistance and metabolic capacities of acidophilic chemolithotrophs.</title>
        <authorList>
            <person name="Panyushkina A.E."/>
            <person name="Babenko V.V."/>
            <person name="Nikitina A.S."/>
            <person name="Selezneva O.V."/>
            <person name="Tsaplina I.A."/>
            <person name="Letarova M.A."/>
            <person name="Kostryukova E.S."/>
            <person name="Letarov A.V."/>
        </authorList>
    </citation>
    <scope>NUCLEOTIDE SEQUENCE [LARGE SCALE GENOMIC DNA]</scope>
    <source>
        <strain evidence="3 4">Kr1</strain>
    </source>
</reference>
<evidence type="ECO:0000259" key="1">
    <source>
        <dbReference type="Pfam" id="PF00534"/>
    </source>
</evidence>
<dbReference type="Gene3D" id="3.40.50.2000">
    <property type="entry name" value="Glycogen Phosphorylase B"/>
    <property type="match status" value="2"/>
</dbReference>
<dbReference type="GO" id="GO:0016740">
    <property type="term" value="F:transferase activity"/>
    <property type="evidence" value="ECO:0007669"/>
    <property type="project" value="UniProtKB-KW"/>
</dbReference>
<protein>
    <submittedName>
        <fullName evidence="3">Glycosyl transferase family 1</fullName>
    </submittedName>
</protein>